<feature type="region of interest" description="Disordered" evidence="1">
    <location>
        <begin position="21"/>
        <end position="54"/>
    </location>
</feature>
<dbReference type="RefSeq" id="WP_344142940.1">
    <property type="nucleotide sequence ID" value="NZ_BAAAQI010000006.1"/>
</dbReference>
<evidence type="ECO:0000313" key="3">
    <source>
        <dbReference type="Proteomes" id="UP001595858"/>
    </source>
</evidence>
<dbReference type="Proteomes" id="UP001595858">
    <property type="component" value="Unassembled WGS sequence"/>
</dbReference>
<evidence type="ECO:0000256" key="1">
    <source>
        <dbReference type="SAM" id="MobiDB-lite"/>
    </source>
</evidence>
<organism evidence="2 3">
    <name type="scientific">Streptomonospora arabica</name>
    <dbReference type="NCBI Taxonomy" id="412417"/>
    <lineage>
        <taxon>Bacteria</taxon>
        <taxon>Bacillati</taxon>
        <taxon>Actinomycetota</taxon>
        <taxon>Actinomycetes</taxon>
        <taxon>Streptosporangiales</taxon>
        <taxon>Nocardiopsidaceae</taxon>
        <taxon>Streptomonospora</taxon>
    </lineage>
</organism>
<proteinExistence type="predicted"/>
<sequence length="130" mass="14282">MNRIRTALHEAYLTMRDFAAPPELEPAPAPVQPRAAAPEPHTDVVHPTGTDPTEDTVQAWLDGVVAPVPEDGCFHCDLPPYKHGVKVEGHKAPDLGDDGFRYAALVGKHQYAEPTIFQINQRRRAQGVTQ</sequence>
<name>A0ABV9SSL1_9ACTN</name>
<reference evidence="3" key="1">
    <citation type="journal article" date="2019" name="Int. J. Syst. Evol. Microbiol.">
        <title>The Global Catalogue of Microorganisms (GCM) 10K type strain sequencing project: providing services to taxonomists for standard genome sequencing and annotation.</title>
        <authorList>
            <consortium name="The Broad Institute Genomics Platform"/>
            <consortium name="The Broad Institute Genome Sequencing Center for Infectious Disease"/>
            <person name="Wu L."/>
            <person name="Ma J."/>
        </authorList>
    </citation>
    <scope>NUCLEOTIDE SEQUENCE [LARGE SCALE GENOMIC DNA]</scope>
    <source>
        <strain evidence="3">CGMCC 4.7304</strain>
    </source>
</reference>
<gene>
    <name evidence="2" type="ORF">ACFPCZ_21830</name>
</gene>
<keyword evidence="3" id="KW-1185">Reference proteome</keyword>
<accession>A0ABV9SSL1</accession>
<evidence type="ECO:0000313" key="2">
    <source>
        <dbReference type="EMBL" id="MFC4869282.1"/>
    </source>
</evidence>
<dbReference type="EMBL" id="JBHSIY010000028">
    <property type="protein sequence ID" value="MFC4869282.1"/>
    <property type="molecule type" value="Genomic_DNA"/>
</dbReference>
<protein>
    <submittedName>
        <fullName evidence="2">Uncharacterized protein</fullName>
    </submittedName>
</protein>
<comment type="caution">
    <text evidence="2">The sequence shown here is derived from an EMBL/GenBank/DDBJ whole genome shotgun (WGS) entry which is preliminary data.</text>
</comment>